<dbReference type="RefSeq" id="WP_019596803.1">
    <property type="nucleotide sequence ID" value="NZ_FNQC01000002.1"/>
</dbReference>
<evidence type="ECO:0000256" key="1">
    <source>
        <dbReference type="SAM" id="SignalP"/>
    </source>
</evidence>
<protein>
    <recommendedName>
        <fullName evidence="4">Lipoprotein</fullName>
    </recommendedName>
</protein>
<comment type="caution">
    <text evidence="2">The sequence shown here is derived from an EMBL/GenBank/DDBJ whole genome shotgun (WGS) entry which is preliminary data.</text>
</comment>
<feature type="chain" id="PRO_5047118279" description="Lipoprotein" evidence="1">
    <location>
        <begin position="18"/>
        <end position="98"/>
    </location>
</feature>
<dbReference type="Proteomes" id="UP000199663">
    <property type="component" value="Unassembled WGS sequence"/>
</dbReference>
<proteinExistence type="predicted"/>
<keyword evidence="3" id="KW-1185">Reference proteome</keyword>
<feature type="signal peptide" evidence="1">
    <location>
        <begin position="1"/>
        <end position="17"/>
    </location>
</feature>
<dbReference type="EMBL" id="FNQC01000002">
    <property type="protein sequence ID" value="SDY72807.1"/>
    <property type="molecule type" value="Genomic_DNA"/>
</dbReference>
<organism evidence="2 3">
    <name type="scientific">Rhodonellum ikkaensis</name>
    <dbReference type="NCBI Taxonomy" id="336829"/>
    <lineage>
        <taxon>Bacteria</taxon>
        <taxon>Pseudomonadati</taxon>
        <taxon>Bacteroidota</taxon>
        <taxon>Cytophagia</taxon>
        <taxon>Cytophagales</taxon>
        <taxon>Cytophagaceae</taxon>
        <taxon>Rhodonellum</taxon>
    </lineage>
</organism>
<evidence type="ECO:0008006" key="4">
    <source>
        <dbReference type="Google" id="ProtNLM"/>
    </source>
</evidence>
<reference evidence="2 3" key="1">
    <citation type="submission" date="2016-10" db="EMBL/GenBank/DDBJ databases">
        <authorList>
            <person name="Varghese N."/>
            <person name="Submissions S."/>
        </authorList>
    </citation>
    <scope>NUCLEOTIDE SEQUENCE [LARGE SCALE GENOMIC DNA]</scope>
    <source>
        <strain evidence="2 3">DSM 17997</strain>
    </source>
</reference>
<sequence>MKKILLLSLLFSFLAMSACSNEDAEQNNLMKAREVAYNSLSEAEKATVITNWKEAEVRTFESGQYLVLFNTTEDALLGPIGVLVNAVTFVVEGTTPRY</sequence>
<name>A0A1H3M7T9_9BACT</name>
<evidence type="ECO:0000313" key="2">
    <source>
        <dbReference type="EMBL" id="SDY72807.1"/>
    </source>
</evidence>
<dbReference type="PROSITE" id="PS51257">
    <property type="entry name" value="PROKAR_LIPOPROTEIN"/>
    <property type="match status" value="1"/>
</dbReference>
<evidence type="ECO:0000313" key="3">
    <source>
        <dbReference type="Proteomes" id="UP000199663"/>
    </source>
</evidence>
<accession>A0A1H3M7T9</accession>
<keyword evidence="1" id="KW-0732">Signal</keyword>
<gene>
    <name evidence="2" type="ORF">SAMN05444412_102384</name>
</gene>